<dbReference type="Gene3D" id="1.10.3290.10">
    <property type="entry name" value="Fido-like domain"/>
    <property type="match status" value="1"/>
</dbReference>
<gene>
    <name evidence="2" type="ORF">XAC301_18400</name>
</gene>
<evidence type="ECO:0000259" key="1">
    <source>
        <dbReference type="PROSITE" id="PS51459"/>
    </source>
</evidence>
<dbReference type="InterPro" id="IPR036597">
    <property type="entry name" value="Fido-like_dom_sf"/>
</dbReference>
<dbReference type="RefSeq" id="WP_275548420.1">
    <property type="nucleotide sequence ID" value="NZ_HG992338.1"/>
</dbReference>
<dbReference type="Pfam" id="PF02661">
    <property type="entry name" value="Fic"/>
    <property type="match status" value="1"/>
</dbReference>
<accession>A0ABN7LLV4</accession>
<keyword evidence="3" id="KW-1185">Reference proteome</keyword>
<name>A0ABN7LLV4_9XANT</name>
<dbReference type="Proteomes" id="UP000835287">
    <property type="component" value="Chromosome"/>
</dbReference>
<dbReference type="PROSITE" id="PS51459">
    <property type="entry name" value="FIDO"/>
    <property type="match status" value="1"/>
</dbReference>
<dbReference type="SUPFAM" id="SSF140931">
    <property type="entry name" value="Fic-like"/>
    <property type="match status" value="1"/>
</dbReference>
<dbReference type="EMBL" id="HG992338">
    <property type="protein sequence ID" value="CAE6758086.1"/>
    <property type="molecule type" value="Genomic_DNA"/>
</dbReference>
<dbReference type="InterPro" id="IPR003812">
    <property type="entry name" value="Fido"/>
</dbReference>
<proteinExistence type="predicted"/>
<evidence type="ECO:0000313" key="2">
    <source>
        <dbReference type="EMBL" id="CAE6758086.1"/>
    </source>
</evidence>
<organism evidence="2 3">
    <name type="scientific">Xanthomonas arboricola pv. corylina</name>
    <dbReference type="NCBI Taxonomy" id="487821"/>
    <lineage>
        <taxon>Bacteria</taxon>
        <taxon>Pseudomonadati</taxon>
        <taxon>Pseudomonadota</taxon>
        <taxon>Gammaproteobacteria</taxon>
        <taxon>Lysobacterales</taxon>
        <taxon>Lysobacteraceae</taxon>
        <taxon>Xanthomonas</taxon>
    </lineage>
</organism>
<dbReference type="PANTHER" id="PTHR13504">
    <property type="entry name" value="FIDO DOMAIN-CONTAINING PROTEIN DDB_G0283145"/>
    <property type="match status" value="1"/>
</dbReference>
<dbReference type="InterPro" id="IPR040198">
    <property type="entry name" value="Fido_containing"/>
</dbReference>
<protein>
    <recommendedName>
        <fullName evidence="1">Fido domain-containing protein</fullName>
    </recommendedName>
</protein>
<dbReference type="PANTHER" id="PTHR13504:SF38">
    <property type="entry name" value="FIDO DOMAIN-CONTAINING PROTEIN"/>
    <property type="match status" value="1"/>
</dbReference>
<dbReference type="EMBL" id="HG992338">
    <property type="protein sequence ID" value="CAE6758067.1"/>
    <property type="molecule type" value="Genomic_DNA"/>
</dbReference>
<reference evidence="2 3" key="1">
    <citation type="submission" date="2021-02" db="EMBL/GenBank/DDBJ databases">
        <authorList>
            <person name="Pothier F. J."/>
        </authorList>
    </citation>
    <scope>NUCLEOTIDE SEQUENCE [LARGE SCALE GENOMIC DNA]</scope>
    <source>
        <strain evidence="2 3">301</strain>
    </source>
</reference>
<sequence>MTNDWAINSGFTIYQPVRMAPLDFVSFRKTVWSKPMQPFLSDFCEELLVDNIFRGCSRGFSGEEKIKMLRGLPGCESYLTIKHLLQAHSVLIGGGRGQFRNCAVQVGGGNEGCFGFIAPRYHIKNELEWLFRETRVIDEPSERIAFFLFYFLHIHPFWDGNGRTSRLALQVLMREIGGGEVSLFFSAMAWLIKDIFVAKLFLARSYGPAFLVDFVFDVLFLKKDVEDLVLGARGDSCEAIISVRNFLLKKWASSVF</sequence>
<feature type="domain" description="Fido" evidence="1">
    <location>
        <begin position="79"/>
        <end position="217"/>
    </location>
</feature>
<evidence type="ECO:0000313" key="3">
    <source>
        <dbReference type="Proteomes" id="UP000835287"/>
    </source>
</evidence>